<protein>
    <submittedName>
        <fullName evidence="7">RNA polymerase sigma-70 factor</fullName>
    </submittedName>
</protein>
<evidence type="ECO:0000256" key="4">
    <source>
        <dbReference type="ARBA" id="ARBA00023163"/>
    </source>
</evidence>
<gene>
    <name evidence="7" type="ORF">N7U62_07810</name>
</gene>
<dbReference type="Gene3D" id="1.10.1740.10">
    <property type="match status" value="1"/>
</dbReference>
<keyword evidence="3" id="KW-0731">Sigma factor</keyword>
<comment type="caution">
    <text evidence="7">The sequence shown here is derived from an EMBL/GenBank/DDBJ whole genome shotgun (WGS) entry which is preliminary data.</text>
</comment>
<dbReference type="PANTHER" id="PTHR43133">
    <property type="entry name" value="RNA POLYMERASE ECF-TYPE SIGMA FACTO"/>
    <property type="match status" value="1"/>
</dbReference>
<dbReference type="InterPro" id="IPR014284">
    <property type="entry name" value="RNA_pol_sigma-70_dom"/>
</dbReference>
<accession>A0ABT3CSA8</accession>
<dbReference type="Proteomes" id="UP001300692">
    <property type="component" value="Unassembled WGS sequence"/>
</dbReference>
<evidence type="ECO:0000313" key="8">
    <source>
        <dbReference type="Proteomes" id="UP001300692"/>
    </source>
</evidence>
<evidence type="ECO:0000256" key="2">
    <source>
        <dbReference type="ARBA" id="ARBA00023015"/>
    </source>
</evidence>
<feature type="domain" description="RNA polymerase sigma-70 region 2" evidence="5">
    <location>
        <begin position="25"/>
        <end position="88"/>
    </location>
</feature>
<dbReference type="InterPro" id="IPR036388">
    <property type="entry name" value="WH-like_DNA-bd_sf"/>
</dbReference>
<dbReference type="InterPro" id="IPR014327">
    <property type="entry name" value="RNA_pol_sigma70_bacteroid"/>
</dbReference>
<evidence type="ECO:0000256" key="3">
    <source>
        <dbReference type="ARBA" id="ARBA00023082"/>
    </source>
</evidence>
<evidence type="ECO:0000259" key="6">
    <source>
        <dbReference type="Pfam" id="PF08281"/>
    </source>
</evidence>
<reference evidence="7 8" key="1">
    <citation type="submission" date="2022-10" db="EMBL/GenBank/DDBJ databases">
        <title>Comparative genomics and taxonomic characterization of three novel marine species of genus Reichenbachiella exhibiting antioxidant and polysaccharide degradation activities.</title>
        <authorList>
            <person name="Muhammad N."/>
            <person name="Lee Y.-J."/>
            <person name="Ko J."/>
            <person name="Kim S.-G."/>
        </authorList>
    </citation>
    <scope>NUCLEOTIDE SEQUENCE [LARGE SCALE GENOMIC DNA]</scope>
    <source>
        <strain evidence="7 8">ABR2-5</strain>
    </source>
</reference>
<dbReference type="InterPro" id="IPR013324">
    <property type="entry name" value="RNA_pol_sigma_r3/r4-like"/>
</dbReference>
<sequence>MTQTQTHLLVKRLIEKDQSAFELVFKEYYSVLCQYAAGYLNDMEASQGIVQEVFVRFWEKCEDLSPDSSIKSYLYRAVHNACLNHLKHLKVRDNYRQYVIDRMEEAEEPIEESVENIENRIHEAIDKLPPQCARIFRLSRLEGLKYREIAEHLGLSIKTVEVQMGKALKLLREELKEFR</sequence>
<dbReference type="InterPro" id="IPR013249">
    <property type="entry name" value="RNA_pol_sigma70_r4_t2"/>
</dbReference>
<keyword evidence="4" id="KW-0804">Transcription</keyword>
<dbReference type="InterPro" id="IPR039425">
    <property type="entry name" value="RNA_pol_sigma-70-like"/>
</dbReference>
<keyword evidence="8" id="KW-1185">Reference proteome</keyword>
<feature type="domain" description="RNA polymerase sigma factor 70 region 4 type 2" evidence="6">
    <location>
        <begin position="119"/>
        <end position="171"/>
    </location>
</feature>
<organism evidence="7 8">
    <name type="scientific">Reichenbachiella ulvae</name>
    <dbReference type="NCBI Taxonomy" id="2980104"/>
    <lineage>
        <taxon>Bacteria</taxon>
        <taxon>Pseudomonadati</taxon>
        <taxon>Bacteroidota</taxon>
        <taxon>Cytophagia</taxon>
        <taxon>Cytophagales</taxon>
        <taxon>Reichenbachiellaceae</taxon>
        <taxon>Reichenbachiella</taxon>
    </lineage>
</organism>
<dbReference type="PANTHER" id="PTHR43133:SF46">
    <property type="entry name" value="RNA POLYMERASE SIGMA-70 FACTOR ECF SUBFAMILY"/>
    <property type="match status" value="1"/>
</dbReference>
<name>A0ABT3CSA8_9BACT</name>
<evidence type="ECO:0000259" key="5">
    <source>
        <dbReference type="Pfam" id="PF04542"/>
    </source>
</evidence>
<dbReference type="EMBL" id="JAOYOD010000001">
    <property type="protein sequence ID" value="MCV9386562.1"/>
    <property type="molecule type" value="Genomic_DNA"/>
</dbReference>
<comment type="similarity">
    <text evidence="1">Belongs to the sigma-70 factor family. ECF subfamily.</text>
</comment>
<dbReference type="SUPFAM" id="SSF88946">
    <property type="entry name" value="Sigma2 domain of RNA polymerase sigma factors"/>
    <property type="match status" value="1"/>
</dbReference>
<dbReference type="NCBIfam" id="TIGR02985">
    <property type="entry name" value="Sig70_bacteroi1"/>
    <property type="match status" value="1"/>
</dbReference>
<proteinExistence type="inferred from homology"/>
<dbReference type="CDD" id="cd06171">
    <property type="entry name" value="Sigma70_r4"/>
    <property type="match status" value="1"/>
</dbReference>
<dbReference type="InterPro" id="IPR013325">
    <property type="entry name" value="RNA_pol_sigma_r2"/>
</dbReference>
<dbReference type="Pfam" id="PF04542">
    <property type="entry name" value="Sigma70_r2"/>
    <property type="match status" value="1"/>
</dbReference>
<dbReference type="InterPro" id="IPR007627">
    <property type="entry name" value="RNA_pol_sigma70_r2"/>
</dbReference>
<dbReference type="Gene3D" id="1.10.10.10">
    <property type="entry name" value="Winged helix-like DNA-binding domain superfamily/Winged helix DNA-binding domain"/>
    <property type="match status" value="1"/>
</dbReference>
<evidence type="ECO:0000256" key="1">
    <source>
        <dbReference type="ARBA" id="ARBA00010641"/>
    </source>
</evidence>
<dbReference type="NCBIfam" id="TIGR02937">
    <property type="entry name" value="sigma70-ECF"/>
    <property type="match status" value="1"/>
</dbReference>
<evidence type="ECO:0000313" key="7">
    <source>
        <dbReference type="EMBL" id="MCV9386562.1"/>
    </source>
</evidence>
<dbReference type="RefSeq" id="WP_264137371.1">
    <property type="nucleotide sequence ID" value="NZ_JAOYOD010000001.1"/>
</dbReference>
<keyword evidence="2" id="KW-0805">Transcription regulation</keyword>
<dbReference type="Pfam" id="PF08281">
    <property type="entry name" value="Sigma70_r4_2"/>
    <property type="match status" value="1"/>
</dbReference>
<dbReference type="SUPFAM" id="SSF88659">
    <property type="entry name" value="Sigma3 and sigma4 domains of RNA polymerase sigma factors"/>
    <property type="match status" value="1"/>
</dbReference>